<keyword evidence="2" id="KW-1185">Reference proteome</keyword>
<evidence type="ECO:0008006" key="3">
    <source>
        <dbReference type="Google" id="ProtNLM"/>
    </source>
</evidence>
<gene>
    <name evidence="1" type="ORF">GCM10023230_10370</name>
</gene>
<reference evidence="2" key="1">
    <citation type="journal article" date="2019" name="Int. J. Syst. Evol. Microbiol.">
        <title>The Global Catalogue of Microorganisms (GCM) 10K type strain sequencing project: providing services to taxonomists for standard genome sequencing and annotation.</title>
        <authorList>
            <consortium name="The Broad Institute Genomics Platform"/>
            <consortium name="The Broad Institute Genome Sequencing Center for Infectious Disease"/>
            <person name="Wu L."/>
            <person name="Ma J."/>
        </authorList>
    </citation>
    <scope>NUCLEOTIDE SEQUENCE [LARGE SCALE GENOMIC DNA]</scope>
    <source>
        <strain evidence="2">JCM 18198</strain>
    </source>
</reference>
<dbReference type="Proteomes" id="UP001500141">
    <property type="component" value="Unassembled WGS sequence"/>
</dbReference>
<dbReference type="InterPro" id="IPR025048">
    <property type="entry name" value="DUF3987"/>
</dbReference>
<proteinExistence type="predicted"/>
<evidence type="ECO:0000313" key="2">
    <source>
        <dbReference type="Proteomes" id="UP001500141"/>
    </source>
</evidence>
<protein>
    <recommendedName>
        <fullName evidence="3">DUF3987 domain-containing protein</fullName>
    </recommendedName>
</protein>
<sequence>MIMEINSLNDIDNKIGNAFKTNKEIAINQLEEIISKMPVEIRSLINEAFTLKRIPKEYLLSSILFAFSNAGGLAFSIKAMGYVNYANLYFAIIGSRGDSKSPAMDLATFPLVKYDNEKYKEFKRNNADLEELEKIDRKQLFLQDATIESAIFTHFKNKYSVGIFVDELYFIIEKMANKNSTEGTAWRTFFLQGNTNKHIDISRKTTESFRIEKSYPTLLGSIQHQFVPKLFADGNLESGLIDRILFTNKLTVNHQLSRNDISTEVYENYSKSLLNLLYYRTEIENTFEMDDLQISLDLKANKRLFDYSQELINRQNKATDLSKEYISKMMINIHKLSLLIHLILNSERQDYQSKMSVDTVEIAILILEFYFMNFKIVLDENITQKEKLPTTEEIIRLAIKNNATQKDVVAITGMNKSTISRKWNNELMQPAT</sequence>
<dbReference type="EMBL" id="BAABIP010000007">
    <property type="protein sequence ID" value="GAA4762891.1"/>
    <property type="molecule type" value="Genomic_DNA"/>
</dbReference>
<comment type="caution">
    <text evidence="1">The sequence shown here is derived from an EMBL/GenBank/DDBJ whole genome shotgun (WGS) entry which is preliminary data.</text>
</comment>
<name>A0ABP8ZQC2_9FLAO</name>
<organism evidence="1 2">
    <name type="scientific">Flavobacterium hankyongi</name>
    <dbReference type="NCBI Taxonomy" id="1176532"/>
    <lineage>
        <taxon>Bacteria</taxon>
        <taxon>Pseudomonadati</taxon>
        <taxon>Bacteroidota</taxon>
        <taxon>Flavobacteriia</taxon>
        <taxon>Flavobacteriales</taxon>
        <taxon>Flavobacteriaceae</taxon>
        <taxon>Flavobacterium</taxon>
    </lineage>
</organism>
<evidence type="ECO:0000313" key="1">
    <source>
        <dbReference type="EMBL" id="GAA4762891.1"/>
    </source>
</evidence>
<accession>A0ABP8ZQC2</accession>
<dbReference type="Pfam" id="PF13148">
    <property type="entry name" value="DUF3987"/>
    <property type="match status" value="2"/>
</dbReference>